<proteinExistence type="predicted"/>
<gene>
    <name evidence="1" type="ORF">A2T98_11255</name>
</gene>
<dbReference type="Proteomes" id="UP000076555">
    <property type="component" value="Unassembled WGS sequence"/>
</dbReference>
<accession>A0A166JHI6</accession>
<comment type="caution">
    <text evidence="1">The sequence shown here is derived from an EMBL/GenBank/DDBJ whole genome shotgun (WGS) entry which is preliminary data.</text>
</comment>
<evidence type="ECO:0000313" key="2">
    <source>
        <dbReference type="Proteomes" id="UP000076555"/>
    </source>
</evidence>
<reference evidence="1 2" key="1">
    <citation type="submission" date="2016-04" db="EMBL/GenBank/DDBJ databases">
        <title>Draft Genome Assembly of the Bloom-forming Cyanobacterium Nodularia spumigena Strain CENA596 in Shrimp Production Ponds.</title>
        <authorList>
            <person name="Popin R.V."/>
            <person name="Rigonato J."/>
            <person name="Abreu V.A."/>
            <person name="Andreote A.P."/>
            <person name="Silveira S.B."/>
            <person name="Odebrecht C."/>
            <person name="Fiore M.F."/>
        </authorList>
    </citation>
    <scope>NUCLEOTIDE SEQUENCE [LARGE SCALE GENOMIC DNA]</scope>
    <source>
        <strain evidence="1 2">CENA596</strain>
    </source>
</reference>
<dbReference type="RefSeq" id="WP_063872849.1">
    <property type="nucleotide sequence ID" value="NZ_CAWMRI010000138.1"/>
</dbReference>
<evidence type="ECO:0008006" key="3">
    <source>
        <dbReference type="Google" id="ProtNLM"/>
    </source>
</evidence>
<dbReference type="AlphaFoldDB" id="A0A166JHI6"/>
<name>A0A166JHI6_NODSP</name>
<sequence>MTYTTTLLLKNQQKFPHGMGLILSLLILGITGNWQPAQAKISEPVQPVSAAVKDAPTSLRQLLRQSRTANSLAQRTPKEVVIPSNGGGATELKNLLTQMDSAASLGNLKGVMQFYSPNFTSGDGLNFQSLEKSLIALWKRYPKLRYNTQLQSWKAEGNVIVAETVTNITGLPSAQSDNLALNATIKSRQRIQGGKIVYQEILSERSLITSGNKPPQIDINLPQQVKVGQQYNFDAILQEPLGDDFLLGTAIEEPVQVNKYLNPTSVDLELLTSGGLFKVGRAPSTPGSHWVSAVILRGGGMTMVTQRMQVVR</sequence>
<evidence type="ECO:0000313" key="1">
    <source>
        <dbReference type="EMBL" id="KZL49721.1"/>
    </source>
</evidence>
<protein>
    <recommendedName>
        <fullName evidence="3">Nuclear transport factor 2 family protein</fullName>
    </recommendedName>
</protein>
<dbReference type="EMBL" id="LWAJ01000138">
    <property type="protein sequence ID" value="KZL49721.1"/>
    <property type="molecule type" value="Genomic_DNA"/>
</dbReference>
<organism evidence="1 2">
    <name type="scientific">Nodularia spumigena CENA596</name>
    <dbReference type="NCBI Taxonomy" id="1819295"/>
    <lineage>
        <taxon>Bacteria</taxon>
        <taxon>Bacillati</taxon>
        <taxon>Cyanobacteriota</taxon>
        <taxon>Cyanophyceae</taxon>
        <taxon>Nostocales</taxon>
        <taxon>Nodulariaceae</taxon>
        <taxon>Nodularia</taxon>
    </lineage>
</organism>
<dbReference type="OrthoDB" id="507769at2"/>